<dbReference type="VEuPathDB" id="FungiDB:SMAC_00725"/>
<dbReference type="CDD" id="cd16442">
    <property type="entry name" value="BPL"/>
    <property type="match status" value="1"/>
</dbReference>
<sequence>MATAPKTDQRVLNVLIYAGPGVTPESQRQCTESLKRLVGSKYAVAYITSNILKTEPWASTCALLVFPGGADLPFCRELNGTGNRAIIDYVRNGGAYLGFCAGGYYGSAVCWFGLEDPAQDVKGQRELAFFPGTCAGPAFKGFEYHREVGARAAKLTVRKEAFSGAQAPPDVFKSYYNGGGVFVDVEKFASNGVEVLAEYADDIDVKSGEKRAAVVFCKAGHGKAILTGPHPEFAGASLKPQASIPGYDKLIEEVTADETARLEFLAACLNKLGLSLPSKDAWNEIHRPTNKLDIYCQEGHFESFVNRLMGQKTFAAVAADGSYWLEDRFNLDVFHIEWTNDGSWSTNYEPRQFGKPIYRVNVVFNVAGSGVDESRFDYDLYFAAMDEYRMLESTRTIKTGKNALGTSRCPKLTWGNHVMYGETVTSTNTLLASNPHLMARLESGFTFTATRQVAGRGRGTNVWVSPPGCLIMSTVINHPASVMGMRPLAFINYLAAVAIVEAIKGYDSTDSIYQKLDVKIKWPNDIYVRDPSKPDEPAYVKVGGILANCSYSSPNYQIIVGIGINTNNAEPTTSLDALLKWTASKLGGDKPPPQPFHIERLVARIVTWLEILYDHFLSKGFSDELEALYYKHWLHTNQIVTLQDEDGVKARVLGITKDQGLLVAEEVMEDGIELNSWKGTGTMFQLRSDENGFDYWKGLIKKKVSAQSTEIYEMSPPGEMTPPSKSSHESLADDPRPFKKHKLDSPEMTATQFPDTPASTPERGRTPETERVQSVPTIVETAPDGTSRVPYPGYWSDG</sequence>
<keyword evidence="2" id="KW-0436">Ligase</keyword>
<dbReference type="Pfam" id="PF09825">
    <property type="entry name" value="BPL_N"/>
    <property type="match status" value="1"/>
</dbReference>
<dbReference type="Pfam" id="PF03099">
    <property type="entry name" value="BPL_LplA_LipB"/>
    <property type="match status" value="1"/>
</dbReference>
<dbReference type="PANTHER" id="PTHR12835">
    <property type="entry name" value="BIOTIN PROTEIN LIGASE"/>
    <property type="match status" value="1"/>
</dbReference>
<dbReference type="PROSITE" id="PS51733">
    <property type="entry name" value="BPL_LPL_CATALYTIC"/>
    <property type="match status" value="1"/>
</dbReference>
<reference evidence="5 6" key="1">
    <citation type="submission" date="2017-07" db="EMBL/GenBank/DDBJ databases">
        <title>Genome sequence of the Sordaria macrospora wild type strain R19027.</title>
        <authorList>
            <person name="Nowrousian M."/>
            <person name="Teichert I."/>
            <person name="Kueck U."/>
        </authorList>
    </citation>
    <scope>NUCLEOTIDE SEQUENCE [LARGE SCALE GENOMIC DNA]</scope>
    <source>
        <strain evidence="5 6">R19027</strain>
        <tissue evidence="5">Mycelium</tissue>
    </source>
</reference>
<dbReference type="Gene3D" id="3.30.930.10">
    <property type="entry name" value="Bira Bifunctional Protein, Domain 2"/>
    <property type="match status" value="1"/>
</dbReference>
<evidence type="ECO:0000313" key="5">
    <source>
        <dbReference type="EMBL" id="KAA8635706.1"/>
    </source>
</evidence>
<dbReference type="EMBL" id="NMPR01000010">
    <property type="protein sequence ID" value="KAA8635706.1"/>
    <property type="molecule type" value="Genomic_DNA"/>
</dbReference>
<feature type="region of interest" description="Disordered" evidence="3">
    <location>
        <begin position="713"/>
        <end position="798"/>
    </location>
</feature>
<feature type="compositionally biased region" description="Basic and acidic residues" evidence="3">
    <location>
        <begin position="726"/>
        <end position="737"/>
    </location>
</feature>
<evidence type="ECO:0000313" key="6">
    <source>
        <dbReference type="Proteomes" id="UP000433876"/>
    </source>
</evidence>
<dbReference type="SUPFAM" id="SSF52317">
    <property type="entry name" value="Class I glutamine amidotransferase-like"/>
    <property type="match status" value="1"/>
</dbReference>
<gene>
    <name evidence="5" type="ORF">SMACR_00725</name>
</gene>
<dbReference type="InterPro" id="IPR019197">
    <property type="entry name" value="Biotin-prot_ligase_N"/>
</dbReference>
<feature type="domain" description="BPL/LPL catalytic" evidence="4">
    <location>
        <begin position="403"/>
        <end position="617"/>
    </location>
</feature>
<dbReference type="Proteomes" id="UP000433876">
    <property type="component" value="Unassembled WGS sequence"/>
</dbReference>
<feature type="compositionally biased region" description="Basic and acidic residues" evidence="3">
    <location>
        <begin position="762"/>
        <end position="771"/>
    </location>
</feature>
<evidence type="ECO:0000259" key="4">
    <source>
        <dbReference type="PROSITE" id="PS51733"/>
    </source>
</evidence>
<proteinExistence type="inferred from homology"/>
<dbReference type="GO" id="GO:0005737">
    <property type="term" value="C:cytoplasm"/>
    <property type="evidence" value="ECO:0007669"/>
    <property type="project" value="TreeGrafter"/>
</dbReference>
<dbReference type="InterPro" id="IPR029062">
    <property type="entry name" value="Class_I_gatase-like"/>
</dbReference>
<evidence type="ECO:0000256" key="2">
    <source>
        <dbReference type="ARBA" id="ARBA00022598"/>
    </source>
</evidence>
<dbReference type="InterPro" id="IPR004408">
    <property type="entry name" value="Biotin_CoA_COase_ligase"/>
</dbReference>
<protein>
    <recommendedName>
        <fullName evidence="4">BPL/LPL catalytic domain-containing protein</fullName>
    </recommendedName>
</protein>
<dbReference type="AlphaFoldDB" id="A0A8S9A2F1"/>
<feature type="compositionally biased region" description="Polar residues" evidence="3">
    <location>
        <begin position="748"/>
        <end position="759"/>
    </location>
</feature>
<comment type="caution">
    <text evidence="5">The sequence shown here is derived from an EMBL/GenBank/DDBJ whole genome shotgun (WGS) entry which is preliminary data.</text>
</comment>
<comment type="similarity">
    <text evidence="1">Belongs to the biotin--protein ligase family.</text>
</comment>
<dbReference type="GO" id="GO:0004077">
    <property type="term" value="F:biotin--[biotin carboxyl-carrier protein] ligase activity"/>
    <property type="evidence" value="ECO:0007669"/>
    <property type="project" value="InterPro"/>
</dbReference>
<accession>A0A8S9A2F1</accession>
<organism evidence="5 6">
    <name type="scientific">Sordaria macrospora</name>
    <dbReference type="NCBI Taxonomy" id="5147"/>
    <lineage>
        <taxon>Eukaryota</taxon>
        <taxon>Fungi</taxon>
        <taxon>Dikarya</taxon>
        <taxon>Ascomycota</taxon>
        <taxon>Pezizomycotina</taxon>
        <taxon>Sordariomycetes</taxon>
        <taxon>Sordariomycetidae</taxon>
        <taxon>Sordariales</taxon>
        <taxon>Sordariaceae</taxon>
        <taxon>Sordaria</taxon>
    </lineage>
</organism>
<dbReference type="SUPFAM" id="SSF55681">
    <property type="entry name" value="Class II aaRS and biotin synthetases"/>
    <property type="match status" value="1"/>
</dbReference>
<name>A0A8S9A2F1_SORMA</name>
<dbReference type="InterPro" id="IPR045864">
    <property type="entry name" value="aa-tRNA-synth_II/BPL/LPL"/>
</dbReference>
<evidence type="ECO:0000256" key="3">
    <source>
        <dbReference type="SAM" id="MobiDB-lite"/>
    </source>
</evidence>
<dbReference type="NCBIfam" id="TIGR00121">
    <property type="entry name" value="birA_ligase"/>
    <property type="match status" value="1"/>
</dbReference>
<evidence type="ECO:0000256" key="1">
    <source>
        <dbReference type="ARBA" id="ARBA00009934"/>
    </source>
</evidence>
<dbReference type="PANTHER" id="PTHR12835:SF5">
    <property type="entry name" value="BIOTIN--PROTEIN LIGASE"/>
    <property type="match status" value="1"/>
</dbReference>
<dbReference type="OMA" id="HHAFYSN"/>
<dbReference type="CDD" id="cd03144">
    <property type="entry name" value="GATase1_ScBLP_like"/>
    <property type="match status" value="1"/>
</dbReference>
<dbReference type="InterPro" id="IPR004143">
    <property type="entry name" value="BPL_LPL_catalytic"/>
</dbReference>